<dbReference type="SUPFAM" id="SSF69318">
    <property type="entry name" value="Integrin alpha N-terminal domain"/>
    <property type="match status" value="1"/>
</dbReference>
<evidence type="ECO:0000313" key="5">
    <source>
        <dbReference type="Proteomes" id="UP000663823"/>
    </source>
</evidence>
<dbReference type="EMBL" id="CAJOAX010003916">
    <property type="protein sequence ID" value="CAF3880113.1"/>
    <property type="molecule type" value="Genomic_DNA"/>
</dbReference>
<evidence type="ECO:0000256" key="2">
    <source>
        <dbReference type="SAM" id="MobiDB-lite"/>
    </source>
</evidence>
<dbReference type="PANTHER" id="PTHR46580">
    <property type="entry name" value="SENSOR KINASE-RELATED"/>
    <property type="match status" value="1"/>
</dbReference>
<sequence>MNENSVANCAISVENSVAKQYLLVDNEQRENSTQNQSNSTKFANDTNKMKTSPMTPTYLEYSWWPLSRSLTLAGAFAILTIITMVTSVVIVCFTSSKVIGYGNGSFANQTTYLTGSGPQSIHVGDFNNDNQLDIVVANSVVNTVSVFLGYGNGSFANQIKYSTGSIPRSVAVGDFNNDNRLDIIVANYFSDNVSVLLGHGDGSFANQSTYSTGRGPLFVAVGDFNNDNRLDIVVANYFSDNVSVLLGHGDGSFANQITYLTNSGPQCVAAGDFNNDNQLDIVVVNRDTSDVSVLLGYGNGSFANQIRGILKSKVTYGSGGGSKLQYVIVGDMNNDTQLDIIVANYGTNNVGILFGHGNGSFRDQMMFSTGSNSHPSSIAIGDFDGDAKLDIAVTNYGSKSANILLGNGKEKFTSQTSYETRFVSSPFAIASGDFNNDRRSENWLYIYYVVD</sequence>
<dbReference type="Gene3D" id="2.30.30.100">
    <property type="match status" value="5"/>
</dbReference>
<feature type="region of interest" description="Disordered" evidence="2">
    <location>
        <begin position="27"/>
        <end position="47"/>
    </location>
</feature>
<feature type="transmembrane region" description="Helical" evidence="3">
    <location>
        <begin position="70"/>
        <end position="93"/>
    </location>
</feature>
<keyword evidence="1" id="KW-0732">Signal</keyword>
<dbReference type="PANTHER" id="PTHR46580:SF2">
    <property type="entry name" value="MAM DOMAIN-CONTAINING PROTEIN"/>
    <property type="match status" value="1"/>
</dbReference>
<keyword evidence="3" id="KW-1133">Transmembrane helix</keyword>
<comment type="caution">
    <text evidence="4">The sequence shown here is derived from an EMBL/GenBank/DDBJ whole genome shotgun (WGS) entry which is preliminary data.</text>
</comment>
<dbReference type="InterPro" id="IPR013517">
    <property type="entry name" value="FG-GAP"/>
</dbReference>
<proteinExistence type="predicted"/>
<feature type="compositionally biased region" description="Polar residues" evidence="2">
    <location>
        <begin position="31"/>
        <end position="47"/>
    </location>
</feature>
<accession>A0A819G4I1</accession>
<evidence type="ECO:0000256" key="3">
    <source>
        <dbReference type="SAM" id="Phobius"/>
    </source>
</evidence>
<reference evidence="4" key="1">
    <citation type="submission" date="2021-02" db="EMBL/GenBank/DDBJ databases">
        <authorList>
            <person name="Nowell W R."/>
        </authorList>
    </citation>
    <scope>NUCLEOTIDE SEQUENCE</scope>
</reference>
<dbReference type="Pfam" id="PF13517">
    <property type="entry name" value="FG-GAP_3"/>
    <property type="match status" value="3"/>
</dbReference>
<organism evidence="4 5">
    <name type="scientific">Rotaria sordida</name>
    <dbReference type="NCBI Taxonomy" id="392033"/>
    <lineage>
        <taxon>Eukaryota</taxon>
        <taxon>Metazoa</taxon>
        <taxon>Spiralia</taxon>
        <taxon>Gnathifera</taxon>
        <taxon>Rotifera</taxon>
        <taxon>Eurotatoria</taxon>
        <taxon>Bdelloidea</taxon>
        <taxon>Philodinida</taxon>
        <taxon>Philodinidae</taxon>
        <taxon>Rotaria</taxon>
    </lineage>
</organism>
<keyword evidence="3" id="KW-0472">Membrane</keyword>
<gene>
    <name evidence="4" type="ORF">OTI717_LOCUS22708</name>
</gene>
<dbReference type="Proteomes" id="UP000663823">
    <property type="component" value="Unassembled WGS sequence"/>
</dbReference>
<name>A0A819G4I1_9BILA</name>
<protein>
    <submittedName>
        <fullName evidence="4">Uncharacterized protein</fullName>
    </submittedName>
</protein>
<evidence type="ECO:0000313" key="4">
    <source>
        <dbReference type="EMBL" id="CAF3880113.1"/>
    </source>
</evidence>
<dbReference type="AlphaFoldDB" id="A0A819G4I1"/>
<keyword evidence="3" id="KW-0812">Transmembrane</keyword>
<dbReference type="InterPro" id="IPR028994">
    <property type="entry name" value="Integrin_alpha_N"/>
</dbReference>
<evidence type="ECO:0000256" key="1">
    <source>
        <dbReference type="ARBA" id="ARBA00022729"/>
    </source>
</evidence>